<dbReference type="CDD" id="cd00067">
    <property type="entry name" value="GAL4"/>
    <property type="match status" value="1"/>
</dbReference>
<dbReference type="Gene3D" id="4.10.240.10">
    <property type="entry name" value="Zn(2)-C6 fungal-type DNA-binding domain"/>
    <property type="match status" value="1"/>
</dbReference>
<dbReference type="InterPro" id="IPR036864">
    <property type="entry name" value="Zn2-C6_fun-type_DNA-bd_sf"/>
</dbReference>
<dbReference type="Proteomes" id="UP001590950">
    <property type="component" value="Unassembled WGS sequence"/>
</dbReference>
<dbReference type="EMBL" id="JBEFKJ010000003">
    <property type="protein sequence ID" value="KAL2047414.1"/>
    <property type="molecule type" value="Genomic_DNA"/>
</dbReference>
<evidence type="ECO:0000313" key="5">
    <source>
        <dbReference type="Proteomes" id="UP001590950"/>
    </source>
</evidence>
<proteinExistence type="predicted"/>
<evidence type="ECO:0000313" key="4">
    <source>
        <dbReference type="EMBL" id="KAL2047414.1"/>
    </source>
</evidence>
<sequence>MSASRAAMTQNSLISKPREIKRGACDRCRGQKLRCLRGDQSQDSTCVRCFKAGAICSFGTPKRAGRPSASSSFSSQERRGNDGGSPQQGGIPSKPTANASGNRVLFKSKADGGLYHNRRGAWHDSSFAPENTEDEESGGETEDTIPANTMSPSSLFNTSNILGGAEVDFPAVFGSSNVTLPWPDEPLPPFHNDNTGEISGLEPLGPKFSWAFQHYHAGPMDMQMLPSSPTSNDRQTRDVGVNPHTTTAPTRSTNVQPHRPSDGGAMEIDLPSALNQPIKAPYARKRRARDQYQDRAQASTCFSASSTAKPLLSTDSAESEAGSSTVNEETLSVKEGQHRWIQELSELAMDLYAQLAANDPENHPVASAVPGTAFQERLVGSVLKSSNTFLTLLTSFSNASSPAYPAASPLSSSTNPDASTCSSSFSGVSPTALVDYGEPITNDAAPSHHHPPPALDEAIVPPPSTDMTTVLQLLTCYIRIVRLHSIMYTSMLDYTLEFPAATSPHLAAIPPVFPGLQIGGVSLDAFGTLQVVLLLQIAAHVLSEIEVALGLPEEYRVGRRKGGNGRGVLEASVSTGFVKSLMREGMWREKRVECMREQLSQLNRVLKGGIDF</sequence>
<evidence type="ECO:0000259" key="3">
    <source>
        <dbReference type="PROSITE" id="PS50048"/>
    </source>
</evidence>
<accession>A0ABR4ANS8</accession>
<comment type="caution">
    <text evidence="4">The sequence shown here is derived from an EMBL/GenBank/DDBJ whole genome shotgun (WGS) entry which is preliminary data.</text>
</comment>
<reference evidence="4 5" key="1">
    <citation type="submission" date="2024-09" db="EMBL/GenBank/DDBJ databases">
        <title>Rethinking Asexuality: The Enigmatic Case of Functional Sexual Genes in Lepraria (Stereocaulaceae).</title>
        <authorList>
            <person name="Doellman M."/>
            <person name="Sun Y."/>
            <person name="Barcenas-Pena A."/>
            <person name="Lumbsch H.T."/>
            <person name="Grewe F."/>
        </authorList>
    </citation>
    <scope>NUCLEOTIDE SEQUENCE [LARGE SCALE GENOMIC DNA]</scope>
    <source>
        <strain evidence="4 5">Mercado 3170</strain>
    </source>
</reference>
<gene>
    <name evidence="4" type="ORF">N7G274_001435</name>
</gene>
<protein>
    <recommendedName>
        <fullName evidence="3">Zn(2)-C6 fungal-type domain-containing protein</fullName>
    </recommendedName>
</protein>
<feature type="compositionally biased region" description="Polar residues" evidence="2">
    <location>
        <begin position="88"/>
        <end position="101"/>
    </location>
</feature>
<feature type="compositionally biased region" description="Polar residues" evidence="2">
    <location>
        <begin position="299"/>
        <end position="330"/>
    </location>
</feature>
<keyword evidence="1" id="KW-0539">Nucleus</keyword>
<feature type="region of interest" description="Disordered" evidence="2">
    <location>
        <begin position="222"/>
        <end position="334"/>
    </location>
</feature>
<feature type="domain" description="Zn(2)-C6 fungal-type" evidence="3">
    <location>
        <begin position="24"/>
        <end position="58"/>
    </location>
</feature>
<dbReference type="InterPro" id="IPR001138">
    <property type="entry name" value="Zn2Cys6_DnaBD"/>
</dbReference>
<dbReference type="PROSITE" id="PS00463">
    <property type="entry name" value="ZN2_CY6_FUNGAL_1"/>
    <property type="match status" value="1"/>
</dbReference>
<organism evidence="4 5">
    <name type="scientific">Stereocaulon virgatum</name>
    <dbReference type="NCBI Taxonomy" id="373712"/>
    <lineage>
        <taxon>Eukaryota</taxon>
        <taxon>Fungi</taxon>
        <taxon>Dikarya</taxon>
        <taxon>Ascomycota</taxon>
        <taxon>Pezizomycotina</taxon>
        <taxon>Lecanoromycetes</taxon>
        <taxon>OSLEUM clade</taxon>
        <taxon>Lecanoromycetidae</taxon>
        <taxon>Lecanorales</taxon>
        <taxon>Lecanorineae</taxon>
        <taxon>Stereocaulaceae</taxon>
        <taxon>Stereocaulon</taxon>
    </lineage>
</organism>
<name>A0ABR4ANS8_9LECA</name>
<evidence type="ECO:0000256" key="1">
    <source>
        <dbReference type="ARBA" id="ARBA00023242"/>
    </source>
</evidence>
<feature type="region of interest" description="Disordered" evidence="2">
    <location>
        <begin position="60"/>
        <end position="102"/>
    </location>
</feature>
<dbReference type="SUPFAM" id="SSF57701">
    <property type="entry name" value="Zn2/Cys6 DNA-binding domain"/>
    <property type="match status" value="1"/>
</dbReference>
<feature type="compositionally biased region" description="Polar residues" evidence="2">
    <location>
        <begin position="243"/>
        <end position="256"/>
    </location>
</feature>
<keyword evidence="5" id="KW-1185">Reference proteome</keyword>
<feature type="region of interest" description="Disordered" evidence="2">
    <location>
        <begin position="118"/>
        <end position="152"/>
    </location>
</feature>
<evidence type="ECO:0000256" key="2">
    <source>
        <dbReference type="SAM" id="MobiDB-lite"/>
    </source>
</evidence>
<dbReference type="PROSITE" id="PS50048">
    <property type="entry name" value="ZN2_CY6_FUNGAL_2"/>
    <property type="match status" value="1"/>
</dbReference>
<feature type="compositionally biased region" description="Acidic residues" evidence="2">
    <location>
        <begin position="131"/>
        <end position="143"/>
    </location>
</feature>